<dbReference type="InterPro" id="IPR017907">
    <property type="entry name" value="Znf_RING_CS"/>
</dbReference>
<dbReference type="SUPFAM" id="SSF101898">
    <property type="entry name" value="NHL repeat"/>
    <property type="match status" value="1"/>
</dbReference>
<protein>
    <recommendedName>
        <fullName evidence="6">RING-type domain-containing protein</fullName>
    </recommendedName>
</protein>
<comment type="caution">
    <text evidence="7">The sequence shown here is derived from an EMBL/GenBank/DDBJ whole genome shotgun (WGS) entry which is preliminary data.</text>
</comment>
<reference evidence="7" key="2">
    <citation type="journal article" date="2021" name="Genome Biol. Evol.">
        <title>Developing a high-quality reference genome for a parasitic bivalve with doubly uniparental inheritance (Bivalvia: Unionida).</title>
        <authorList>
            <person name="Smith C.H."/>
        </authorList>
    </citation>
    <scope>NUCLEOTIDE SEQUENCE</scope>
    <source>
        <strain evidence="7">CHS0354</strain>
        <tissue evidence="7">Mantle</tissue>
    </source>
</reference>
<dbReference type="InterPro" id="IPR011042">
    <property type="entry name" value="6-blade_b-propeller_TolB-like"/>
</dbReference>
<accession>A0AAE0SYR4</accession>
<feature type="domain" description="RING-type" evidence="6">
    <location>
        <begin position="614"/>
        <end position="661"/>
    </location>
</feature>
<dbReference type="Proteomes" id="UP001195483">
    <property type="component" value="Unassembled WGS sequence"/>
</dbReference>
<reference evidence="7" key="3">
    <citation type="submission" date="2023-05" db="EMBL/GenBank/DDBJ databases">
        <authorList>
            <person name="Smith C.H."/>
        </authorList>
    </citation>
    <scope>NUCLEOTIDE SEQUENCE</scope>
    <source>
        <strain evidence="7">CHS0354</strain>
        <tissue evidence="7">Mantle</tissue>
    </source>
</reference>
<feature type="coiled-coil region" evidence="5">
    <location>
        <begin position="241"/>
        <end position="275"/>
    </location>
</feature>
<dbReference type="PROSITE" id="PS50089">
    <property type="entry name" value="ZF_RING_2"/>
    <property type="match status" value="2"/>
</dbReference>
<dbReference type="Gene3D" id="3.30.160.60">
    <property type="entry name" value="Classic Zinc Finger"/>
    <property type="match status" value="1"/>
</dbReference>
<name>A0AAE0SYR4_9BIVA</name>
<dbReference type="GO" id="GO:0006513">
    <property type="term" value="P:protein monoubiquitination"/>
    <property type="evidence" value="ECO:0007669"/>
    <property type="project" value="TreeGrafter"/>
</dbReference>
<dbReference type="InterPro" id="IPR013083">
    <property type="entry name" value="Znf_RING/FYVE/PHD"/>
</dbReference>
<evidence type="ECO:0000256" key="5">
    <source>
        <dbReference type="SAM" id="Coils"/>
    </source>
</evidence>
<keyword evidence="2 4" id="KW-0863">Zinc-finger</keyword>
<organism evidence="7 8">
    <name type="scientific">Potamilus streckersoni</name>
    <dbReference type="NCBI Taxonomy" id="2493646"/>
    <lineage>
        <taxon>Eukaryota</taxon>
        <taxon>Metazoa</taxon>
        <taxon>Spiralia</taxon>
        <taxon>Lophotrochozoa</taxon>
        <taxon>Mollusca</taxon>
        <taxon>Bivalvia</taxon>
        <taxon>Autobranchia</taxon>
        <taxon>Heteroconchia</taxon>
        <taxon>Palaeoheterodonta</taxon>
        <taxon>Unionida</taxon>
        <taxon>Unionoidea</taxon>
        <taxon>Unionidae</taxon>
        <taxon>Ambleminae</taxon>
        <taxon>Lampsilini</taxon>
        <taxon>Potamilus</taxon>
    </lineage>
</organism>
<dbReference type="Gene3D" id="2.120.10.30">
    <property type="entry name" value="TolB, C-terminal domain"/>
    <property type="match status" value="2"/>
</dbReference>
<dbReference type="InterPro" id="IPR001841">
    <property type="entry name" value="Znf_RING"/>
</dbReference>
<dbReference type="PANTHER" id="PTHR25462">
    <property type="entry name" value="BONUS, ISOFORM C-RELATED"/>
    <property type="match status" value="1"/>
</dbReference>
<dbReference type="SUPFAM" id="SSF57845">
    <property type="entry name" value="B-box zinc-binding domain"/>
    <property type="match status" value="2"/>
</dbReference>
<dbReference type="InterPro" id="IPR047153">
    <property type="entry name" value="TRIM45/56/19-like"/>
</dbReference>
<keyword evidence="3" id="KW-0862">Zinc</keyword>
<keyword evidence="8" id="KW-1185">Reference proteome</keyword>
<keyword evidence="5" id="KW-0175">Coiled coil</keyword>
<dbReference type="InterPro" id="IPR018957">
    <property type="entry name" value="Znf_C3HC4_RING-type"/>
</dbReference>
<evidence type="ECO:0000313" key="8">
    <source>
        <dbReference type="Proteomes" id="UP001195483"/>
    </source>
</evidence>
<dbReference type="PANTHER" id="PTHR25462:SF229">
    <property type="entry name" value="TRANSCRIPTION INTERMEDIARY FACTOR 1-BETA"/>
    <property type="match status" value="1"/>
</dbReference>
<proteinExistence type="predicted"/>
<dbReference type="InterPro" id="IPR027370">
    <property type="entry name" value="Znf-RING_euk"/>
</dbReference>
<dbReference type="GO" id="GO:0061630">
    <property type="term" value="F:ubiquitin protein ligase activity"/>
    <property type="evidence" value="ECO:0007669"/>
    <property type="project" value="TreeGrafter"/>
</dbReference>
<evidence type="ECO:0000259" key="6">
    <source>
        <dbReference type="PROSITE" id="PS50089"/>
    </source>
</evidence>
<dbReference type="Gene3D" id="3.30.40.10">
    <property type="entry name" value="Zinc/RING finger domain, C3HC4 (zinc finger)"/>
    <property type="match status" value="2"/>
</dbReference>
<evidence type="ECO:0000256" key="2">
    <source>
        <dbReference type="ARBA" id="ARBA00022771"/>
    </source>
</evidence>
<dbReference type="Pfam" id="PF13445">
    <property type="entry name" value="zf-RING_UBOX"/>
    <property type="match status" value="1"/>
</dbReference>
<evidence type="ECO:0000313" key="7">
    <source>
        <dbReference type="EMBL" id="KAK3600561.1"/>
    </source>
</evidence>
<feature type="domain" description="RING-type" evidence="6">
    <location>
        <begin position="14"/>
        <end position="60"/>
    </location>
</feature>
<dbReference type="SMART" id="SM00184">
    <property type="entry name" value="RING"/>
    <property type="match status" value="2"/>
</dbReference>
<dbReference type="PROSITE" id="PS00518">
    <property type="entry name" value="ZF_RING_1"/>
    <property type="match status" value="2"/>
</dbReference>
<gene>
    <name evidence="7" type="ORF">CHS0354_003498</name>
</gene>
<sequence>MMENNIRTVYGPCCPLCFEQFNRPRQLPCVHSFCEECLQSQIINENIKDMNLSHVKCPVCGTSTSYTIKNRPISEWASTFPVNTVLPSVKDGLCKACRCISVQAGENCTRCQEAMDQDFRVQKKLKTSKDHTIPGTEKLFCNPENVTKFVEGFTCIEHDGSDIKYYCKDHMVLCCGTCTIQTHKMCSIMLILGEEFPRIMQAWFPYEMISCLELIENDLKTCIKMNISSVKTLEIQNKTEITNIGEARKKINAVLDKLEEQLTREANRIHKEEIDKKCYDNRMFSSHLQALRNSQYLLKAVDKHGSNLHKFLTVEKMRSQLHFYRNLIENDKKADTITEVQLSSPLKSILSDSLCEMAKIVTVDKLNTHPTYFHSQQLCCLLEKCYLIYPEGPTDPQPKYTGAAFLHGDRLMLADYNNKKCILLNSTYNVIASHTLTDNPWNVCALDEQEVAVSFVTSTEIHILSVLDDVIRPIKTISTRFCNNGMAASGKGEMVVNSFCFDQSSCWSIYLRYDLGISCTYKSYSSSFNYIAINNKFTHVYIAIDETNSLLCFDTYGRQQFTYSNAYLIGPRGVAVDRYDNIYVVGFHSCNIHQLSPLGSLLQIITEGLSQTPCAICIDKHRDIPRQLPCAHSFCEECLQSHITTENIKDMKLSHVKCPVCGNSTSYTIKNRPISEWASTFPANTILPSVEDRLCEAFRGISVQAGEYCTICQEAMDQDLRVQKKLKTSTDHTIPGMEEQFCNPENVTKFVEGFTCTEHDGSDIKYYCNDHMVLCCGTCTIQTHKMCSIMMILGEEFAIMLQESKPYEMISRLELIEKDIKCMEMNMPSVKTLEIKNKTVNTNIIEARKKINAVLDKLEEQLTKEVNRIHKEEIDKKLYDNKMFSAHVQSLRNSQYLLKAVDKHGNNLHKFLTVEKMRSQLHFYHNLMREKCKKADTKVIYITLSSPIKSILSDSLSEMGKIVTLAKLNTRPPTCLQNQNICCMLENGSLIYPEGPTDPQPKYTGAAFLHGDRLMLADYNNKKCILLNSTYNVIASHTLTDNPWNVCALDEQEVAVSFVTSAEIHILSVLDDVIRPIKTISTRFCNNGMAASGKGEMVVNSFCFDQSSCWSTYSRYHVGIFCTYNSSSFNYIAINNKFTHVYIAIDETNSLFCFDMFGRKVFTYSNASLLGPRGVAVDRYDNIYVVGFHSCNIHQLSPLGSLLQIITEGIPQTPCAICIDQHRDMLVITNRNALHIYQLKQYIIGN</sequence>
<dbReference type="Pfam" id="PF00097">
    <property type="entry name" value="zf-C3HC4"/>
    <property type="match status" value="1"/>
</dbReference>
<evidence type="ECO:0000256" key="1">
    <source>
        <dbReference type="ARBA" id="ARBA00022723"/>
    </source>
</evidence>
<dbReference type="EMBL" id="JAEAOA010000275">
    <property type="protein sequence ID" value="KAK3600561.1"/>
    <property type="molecule type" value="Genomic_DNA"/>
</dbReference>
<dbReference type="SUPFAM" id="SSF63829">
    <property type="entry name" value="Calcium-dependent phosphotriesterase"/>
    <property type="match status" value="1"/>
</dbReference>
<reference evidence="7" key="1">
    <citation type="journal article" date="2021" name="Genome Biol. Evol.">
        <title>A High-Quality Reference Genome for a Parasitic Bivalve with Doubly Uniparental Inheritance (Bivalvia: Unionida).</title>
        <authorList>
            <person name="Smith C.H."/>
        </authorList>
    </citation>
    <scope>NUCLEOTIDE SEQUENCE</scope>
    <source>
        <strain evidence="7">CHS0354</strain>
    </source>
</reference>
<evidence type="ECO:0000256" key="3">
    <source>
        <dbReference type="ARBA" id="ARBA00022833"/>
    </source>
</evidence>
<keyword evidence="1" id="KW-0479">Metal-binding</keyword>
<dbReference type="SUPFAM" id="SSF57850">
    <property type="entry name" value="RING/U-box"/>
    <property type="match status" value="2"/>
</dbReference>
<dbReference type="GO" id="GO:0008270">
    <property type="term" value="F:zinc ion binding"/>
    <property type="evidence" value="ECO:0007669"/>
    <property type="project" value="UniProtKB-KW"/>
</dbReference>
<dbReference type="AlphaFoldDB" id="A0AAE0SYR4"/>
<evidence type="ECO:0000256" key="4">
    <source>
        <dbReference type="PROSITE-ProRule" id="PRU00175"/>
    </source>
</evidence>
<feature type="coiled-coil region" evidence="5">
    <location>
        <begin position="830"/>
        <end position="875"/>
    </location>
</feature>